<feature type="domain" description="Serine aminopeptidase S33" evidence="1">
    <location>
        <begin position="29"/>
        <end position="265"/>
    </location>
</feature>
<protein>
    <submittedName>
        <fullName evidence="2">Alpha/beta hydrolase</fullName>
    </submittedName>
</protein>
<dbReference type="Proteomes" id="UP001152876">
    <property type="component" value="Unassembled WGS sequence"/>
</dbReference>
<comment type="caution">
    <text evidence="2">The sequence shown here is derived from an EMBL/GenBank/DDBJ whole genome shotgun (WGS) entry which is preliminary data.</text>
</comment>
<dbReference type="InterPro" id="IPR029058">
    <property type="entry name" value="AB_hydrolase_fold"/>
</dbReference>
<dbReference type="AlphaFoldDB" id="A0A9X4NTA3"/>
<evidence type="ECO:0000259" key="1">
    <source>
        <dbReference type="Pfam" id="PF12146"/>
    </source>
</evidence>
<gene>
    <name evidence="2" type="ORF">H010_11244</name>
</gene>
<proteinExistence type="predicted"/>
<evidence type="ECO:0000313" key="3">
    <source>
        <dbReference type="Proteomes" id="UP001152876"/>
    </source>
</evidence>
<accession>A0A9X4NTA3</accession>
<dbReference type="PANTHER" id="PTHR11614">
    <property type="entry name" value="PHOSPHOLIPASE-RELATED"/>
    <property type="match status" value="1"/>
</dbReference>
<dbReference type="GO" id="GO:0016787">
    <property type="term" value="F:hydrolase activity"/>
    <property type="evidence" value="ECO:0007669"/>
    <property type="project" value="UniProtKB-KW"/>
</dbReference>
<dbReference type="RefSeq" id="WP_068176472.1">
    <property type="nucleotide sequence ID" value="NZ_AOGK01000009.1"/>
</dbReference>
<dbReference type="OrthoDB" id="9806902at2"/>
<dbReference type="Gene3D" id="3.40.50.1820">
    <property type="entry name" value="alpha/beta hydrolase"/>
    <property type="match status" value="1"/>
</dbReference>
<evidence type="ECO:0000313" key="2">
    <source>
        <dbReference type="EMBL" id="MDG5975831.1"/>
    </source>
</evidence>
<reference evidence="2" key="1">
    <citation type="submission" date="2013-01" db="EMBL/GenBank/DDBJ databases">
        <title>Genome draft of Hydrogenophaga taeniospiralis 2K1.</title>
        <authorList>
            <person name="Gomila M."/>
            <person name="Lalucat J."/>
        </authorList>
    </citation>
    <scope>NUCLEOTIDE SEQUENCE</scope>
    <source>
        <strain evidence="2">CCUG 15921</strain>
    </source>
</reference>
<dbReference type="Pfam" id="PF12146">
    <property type="entry name" value="Hydrolase_4"/>
    <property type="match status" value="1"/>
</dbReference>
<keyword evidence="2" id="KW-0378">Hydrolase</keyword>
<dbReference type="EMBL" id="AOGK01000009">
    <property type="protein sequence ID" value="MDG5975831.1"/>
    <property type="molecule type" value="Genomic_DNA"/>
</dbReference>
<keyword evidence="3" id="KW-1185">Reference proteome</keyword>
<name>A0A9X4NTA3_9BURK</name>
<dbReference type="InterPro" id="IPR051044">
    <property type="entry name" value="MAG_DAG_Lipase"/>
</dbReference>
<sequence length="285" mass="31038">MSDTTQAPFTLRDGLNLAIYDWPLPRRSRPRGVVLIVHGLGEHAWRYDPVAQRLNEWGFCVRAYDQRGHGESGGARGVLPDDDALLEDLAEVLDDTRRHIAEPWSCPLILLGHSMGGLVVSAFVQRVMAPVDALVLSSPALDTGIGAFMKTLLALLYRFAPNLALGNGLDATRISHSAATVAAYQKDRLVHDRITARLAHFIHSNGPRVVSAAARWTVPTLLMFAGDDKLVSPAGSRAFAAAAPPVRVSSQCFEGLYHEIFNEEDPSPVFGTLKAWLDRRFPAGG</sequence>
<dbReference type="SUPFAM" id="SSF53474">
    <property type="entry name" value="alpha/beta-Hydrolases"/>
    <property type="match status" value="1"/>
</dbReference>
<dbReference type="InterPro" id="IPR022742">
    <property type="entry name" value="Hydrolase_4"/>
</dbReference>
<organism evidence="2 3">
    <name type="scientific">Hydrogenophaga taeniospiralis CCUG 15921</name>
    <dbReference type="NCBI Taxonomy" id="1281780"/>
    <lineage>
        <taxon>Bacteria</taxon>
        <taxon>Pseudomonadati</taxon>
        <taxon>Pseudomonadota</taxon>
        <taxon>Betaproteobacteria</taxon>
        <taxon>Burkholderiales</taxon>
        <taxon>Comamonadaceae</taxon>
        <taxon>Hydrogenophaga</taxon>
    </lineage>
</organism>